<evidence type="ECO:0000313" key="2">
    <source>
        <dbReference type="Proteomes" id="UP001212997"/>
    </source>
</evidence>
<dbReference type="GO" id="GO:0004867">
    <property type="term" value="F:serine-type endopeptidase inhibitor activity"/>
    <property type="evidence" value="ECO:0007669"/>
    <property type="project" value="InterPro"/>
</dbReference>
<proteinExistence type="predicted"/>
<accession>A0AAD5UQ33</accession>
<dbReference type="Proteomes" id="UP001212997">
    <property type="component" value="Unassembled WGS sequence"/>
</dbReference>
<keyword evidence="2" id="KW-1185">Reference proteome</keyword>
<evidence type="ECO:0000313" key="1">
    <source>
        <dbReference type="EMBL" id="KAJ3474638.1"/>
    </source>
</evidence>
<sequence length="87" mass="9793">MSLPSGQYKIISRENGLSLGRGQEDLSLKPKRIMTLSDDMPLKTDVVELAPLIVLPVFPPRYPAYELFDFIPFKDEGANESDYSDSE</sequence>
<dbReference type="AlphaFoldDB" id="A0AAD5UQ33"/>
<name>A0AAD5UQ33_9APHY</name>
<dbReference type="Gene3D" id="2.80.10.50">
    <property type="match status" value="1"/>
</dbReference>
<organism evidence="1 2">
    <name type="scientific">Meripilus lineatus</name>
    <dbReference type="NCBI Taxonomy" id="2056292"/>
    <lineage>
        <taxon>Eukaryota</taxon>
        <taxon>Fungi</taxon>
        <taxon>Dikarya</taxon>
        <taxon>Basidiomycota</taxon>
        <taxon>Agaricomycotina</taxon>
        <taxon>Agaricomycetes</taxon>
        <taxon>Polyporales</taxon>
        <taxon>Meripilaceae</taxon>
        <taxon>Meripilus</taxon>
    </lineage>
</organism>
<gene>
    <name evidence="1" type="ORF">NLI96_g12346</name>
</gene>
<dbReference type="EMBL" id="JANAWD010001013">
    <property type="protein sequence ID" value="KAJ3474638.1"/>
    <property type="molecule type" value="Genomic_DNA"/>
</dbReference>
<comment type="caution">
    <text evidence="1">The sequence shown here is derived from an EMBL/GenBank/DDBJ whole genome shotgun (WGS) entry which is preliminary data.</text>
</comment>
<reference evidence="1" key="1">
    <citation type="submission" date="2022-07" db="EMBL/GenBank/DDBJ databases">
        <title>Genome Sequence of Physisporinus lineatus.</title>
        <authorList>
            <person name="Buettner E."/>
        </authorList>
    </citation>
    <scope>NUCLEOTIDE SEQUENCE</scope>
    <source>
        <strain evidence="1">VT162</strain>
    </source>
</reference>
<protein>
    <submittedName>
        <fullName evidence="1">Uncharacterized protein</fullName>
    </submittedName>
</protein>